<dbReference type="Pfam" id="PF01548">
    <property type="entry name" value="DEDD_Tnp_IS110"/>
    <property type="match status" value="1"/>
</dbReference>
<dbReference type="GO" id="GO:0003677">
    <property type="term" value="F:DNA binding"/>
    <property type="evidence" value="ECO:0007669"/>
    <property type="project" value="InterPro"/>
</dbReference>
<feature type="domain" description="Transposase IS116/IS110/IS902 C-terminal" evidence="2">
    <location>
        <begin position="193"/>
        <end position="278"/>
    </location>
</feature>
<protein>
    <submittedName>
        <fullName evidence="3">IS110 family transposase</fullName>
    </submittedName>
</protein>
<dbReference type="GO" id="GO:0004803">
    <property type="term" value="F:transposase activity"/>
    <property type="evidence" value="ECO:0007669"/>
    <property type="project" value="InterPro"/>
</dbReference>
<dbReference type="PANTHER" id="PTHR33055:SF13">
    <property type="entry name" value="TRANSPOSASE"/>
    <property type="match status" value="1"/>
</dbReference>
<keyword evidence="4" id="KW-1185">Reference proteome</keyword>
<dbReference type="Proteomes" id="UP000193404">
    <property type="component" value="Chromosome"/>
</dbReference>
<dbReference type="RefSeq" id="WP_148692747.1">
    <property type="nucleotide sequence ID" value="NZ_CP020477.1"/>
</dbReference>
<organism evidence="3 4">
    <name type="scientific">Acidianus manzaensis</name>
    <dbReference type="NCBI Taxonomy" id="282676"/>
    <lineage>
        <taxon>Archaea</taxon>
        <taxon>Thermoproteota</taxon>
        <taxon>Thermoprotei</taxon>
        <taxon>Sulfolobales</taxon>
        <taxon>Sulfolobaceae</taxon>
        <taxon>Acidianus</taxon>
    </lineage>
</organism>
<dbReference type="STRING" id="282676.B6F84_13630"/>
<dbReference type="AlphaFoldDB" id="A0A1W6K343"/>
<proteinExistence type="predicted"/>
<reference evidence="3 4" key="1">
    <citation type="submission" date="2017-03" db="EMBL/GenBank/DDBJ databases">
        <title>Sulfur activation and transportation mechanism of thermophilic Archaea Acidianus manzaensis YN-25.</title>
        <authorList>
            <person name="Ma Y."/>
            <person name="Yang Y."/>
            <person name="Xia J."/>
        </authorList>
    </citation>
    <scope>NUCLEOTIDE SEQUENCE [LARGE SCALE GENOMIC DNA]</scope>
    <source>
        <strain evidence="3 4">YN-25</strain>
    </source>
</reference>
<accession>A0A1W6K343</accession>
<evidence type="ECO:0000313" key="3">
    <source>
        <dbReference type="EMBL" id="ARM76953.1"/>
    </source>
</evidence>
<dbReference type="InterPro" id="IPR002525">
    <property type="entry name" value="Transp_IS110-like_N"/>
</dbReference>
<evidence type="ECO:0000259" key="2">
    <source>
        <dbReference type="Pfam" id="PF02371"/>
    </source>
</evidence>
<sequence length="315" mass="36286">MEGQKAGIDVGKKNLYLSYQGKIYKLNNNEQGYEEIRKMLPRGTKIILEDSGIYTRKIIRALGKDFEIRIVNPLIISKHKSIRGKKSDKIDAKKLAEIKLDETRMGKISKERELTTQWDFITRTTSKIKNRIRRNLNSLGLDDKLNKDNLEKAMNMNEPEADEIKFLLQELKHFEERKKKIEEELKTVIPRDHVIFTIPGIGETIGSLIVARVGDFSRFSTKKKFVAYCGLDPFIEQSGSRILTQGISKRGDALLRKLFYLSALTAIRVNPTIKEFYENHKGKLKGKKLIIACARKLAVITWAVCYYNKAYSELQ</sequence>
<dbReference type="OrthoDB" id="41481at2157"/>
<dbReference type="PANTHER" id="PTHR33055">
    <property type="entry name" value="TRANSPOSASE FOR INSERTION SEQUENCE ELEMENT IS1111A"/>
    <property type="match status" value="1"/>
</dbReference>
<name>A0A1W6K343_9CREN</name>
<dbReference type="Pfam" id="PF02371">
    <property type="entry name" value="Transposase_20"/>
    <property type="match status" value="1"/>
</dbReference>
<feature type="domain" description="Transposase IS110-like N-terminal" evidence="1">
    <location>
        <begin position="6"/>
        <end position="138"/>
    </location>
</feature>
<dbReference type="InterPro" id="IPR047650">
    <property type="entry name" value="Transpos_IS110"/>
</dbReference>
<dbReference type="InterPro" id="IPR003346">
    <property type="entry name" value="Transposase_20"/>
</dbReference>
<dbReference type="NCBIfam" id="NF033542">
    <property type="entry name" value="transpos_IS110"/>
    <property type="match status" value="1"/>
</dbReference>
<gene>
    <name evidence="3" type="ORF">B6F84_13630</name>
</gene>
<evidence type="ECO:0000313" key="4">
    <source>
        <dbReference type="Proteomes" id="UP000193404"/>
    </source>
</evidence>
<dbReference type="GO" id="GO:0006313">
    <property type="term" value="P:DNA transposition"/>
    <property type="evidence" value="ECO:0007669"/>
    <property type="project" value="InterPro"/>
</dbReference>
<evidence type="ECO:0000259" key="1">
    <source>
        <dbReference type="Pfam" id="PF01548"/>
    </source>
</evidence>
<dbReference type="EMBL" id="CP020477">
    <property type="protein sequence ID" value="ARM76953.1"/>
    <property type="molecule type" value="Genomic_DNA"/>
</dbReference>
<dbReference type="KEGG" id="aman:B6F84_13630"/>
<dbReference type="GeneID" id="41591980"/>